<dbReference type="EMBL" id="VSSQ01012658">
    <property type="protein sequence ID" value="MPM49749.1"/>
    <property type="molecule type" value="Genomic_DNA"/>
</dbReference>
<dbReference type="InterPro" id="IPR014756">
    <property type="entry name" value="Ig_E-set"/>
</dbReference>
<dbReference type="PANTHER" id="PTHR48098">
    <property type="entry name" value="ENTEROCHELIN ESTERASE-RELATED"/>
    <property type="match status" value="1"/>
</dbReference>
<sequence>MVLDGALGLDYEKNKMDRILDTDIWYKTFKVRNDLRFRYFLTVNDPLNEDWQKRNEECIRIDPLAKQKVIVPKDEETPDSQPWTCNMVELPKAEPKVWSVKRKDTPSGNLEMFRYKSKILNDEYRVWIYTPVGYSKGEEPCKMLVLTDGFEYVHGLLTPSLLDNLIYEKQIAPIVTVFIESKDNRFEMLSCNKGFTSFVAEEIVPYVRERYKVSHKSEDSTIGGLSLGGLAATYLGLMKSEVFGNVLSQSGSFWWCPGWTPENVNSKEEFQETWISNLFKEKEKLNLKFYLEVGILEGNRMIKPNIIMKDVLLSKGYQVEYSEFKGGHDYLSWGETLAKGLNYLVGNK</sequence>
<accession>A0A645A989</accession>
<dbReference type="InterPro" id="IPR029058">
    <property type="entry name" value="AB_hydrolase_fold"/>
</dbReference>
<dbReference type="AlphaFoldDB" id="A0A645A989"/>
<evidence type="ECO:0000313" key="1">
    <source>
        <dbReference type="EMBL" id="MPM49749.1"/>
    </source>
</evidence>
<dbReference type="PANTHER" id="PTHR48098:SF3">
    <property type="entry name" value="IRON(III) ENTEROBACTIN ESTERASE"/>
    <property type="match status" value="1"/>
</dbReference>
<dbReference type="Gene3D" id="2.60.40.10">
    <property type="entry name" value="Immunoglobulins"/>
    <property type="match status" value="1"/>
</dbReference>
<gene>
    <name evidence="1" type="primary">fes_1</name>
    <name evidence="1" type="ORF">SDC9_96480</name>
</gene>
<dbReference type="InterPro" id="IPR013783">
    <property type="entry name" value="Ig-like_fold"/>
</dbReference>
<dbReference type="Pfam" id="PF00756">
    <property type="entry name" value="Esterase"/>
    <property type="match status" value="1"/>
</dbReference>
<reference evidence="1" key="1">
    <citation type="submission" date="2019-08" db="EMBL/GenBank/DDBJ databases">
        <authorList>
            <person name="Kucharzyk K."/>
            <person name="Murdoch R.W."/>
            <person name="Higgins S."/>
            <person name="Loffler F."/>
        </authorList>
    </citation>
    <scope>NUCLEOTIDE SEQUENCE</scope>
</reference>
<protein>
    <submittedName>
        <fullName evidence="1">Enterochelin esterase</fullName>
    </submittedName>
</protein>
<dbReference type="InterPro" id="IPR050583">
    <property type="entry name" value="Mycobacterial_A85_antigen"/>
</dbReference>
<dbReference type="SUPFAM" id="SSF53474">
    <property type="entry name" value="alpha/beta-Hydrolases"/>
    <property type="match status" value="1"/>
</dbReference>
<proteinExistence type="predicted"/>
<dbReference type="SUPFAM" id="SSF81296">
    <property type="entry name" value="E set domains"/>
    <property type="match status" value="1"/>
</dbReference>
<comment type="caution">
    <text evidence="1">The sequence shown here is derived from an EMBL/GenBank/DDBJ whole genome shotgun (WGS) entry which is preliminary data.</text>
</comment>
<name>A0A645A989_9ZZZZ</name>
<dbReference type="Gene3D" id="3.40.50.1820">
    <property type="entry name" value="alpha/beta hydrolase"/>
    <property type="match status" value="1"/>
</dbReference>
<dbReference type="InterPro" id="IPR000801">
    <property type="entry name" value="Esterase-like"/>
</dbReference>
<organism evidence="1">
    <name type="scientific">bioreactor metagenome</name>
    <dbReference type="NCBI Taxonomy" id="1076179"/>
    <lineage>
        <taxon>unclassified sequences</taxon>
        <taxon>metagenomes</taxon>
        <taxon>ecological metagenomes</taxon>
    </lineage>
</organism>